<dbReference type="InterPro" id="IPR036291">
    <property type="entry name" value="NAD(P)-bd_dom_sf"/>
</dbReference>
<dbReference type="EMBL" id="CACVAY010000049">
    <property type="protein sequence ID" value="CAA6811194.1"/>
    <property type="molecule type" value="Genomic_DNA"/>
</dbReference>
<accession>A0A6S6SYM0</accession>
<reference evidence="4" key="1">
    <citation type="submission" date="2020-01" db="EMBL/GenBank/DDBJ databases">
        <authorList>
            <person name="Meier V. D."/>
            <person name="Meier V D."/>
        </authorList>
    </citation>
    <scope>NUCLEOTIDE SEQUENCE</scope>
    <source>
        <strain evidence="4">HLG_WM_MAG_07</strain>
    </source>
</reference>
<comment type="similarity">
    <text evidence="1">Belongs to the NAD(P)-dependent epimerase/dehydratase family. SDR39U1 subfamily.</text>
</comment>
<dbReference type="PANTHER" id="PTHR11092">
    <property type="entry name" value="SUGAR NUCLEOTIDE EPIMERASE RELATED"/>
    <property type="match status" value="1"/>
</dbReference>
<dbReference type="Pfam" id="PF01370">
    <property type="entry name" value="Epimerase"/>
    <property type="match status" value="1"/>
</dbReference>
<dbReference type="AlphaFoldDB" id="A0A6S6SYM0"/>
<dbReference type="PANTHER" id="PTHR11092:SF0">
    <property type="entry name" value="EPIMERASE FAMILY PROTEIN SDR39U1"/>
    <property type="match status" value="1"/>
</dbReference>
<sequence length="302" mass="33430">MTTTNTCLITGGSGFIGQHLIPQLLNANYQITVLTRFPEKTAKLFKKPIQCIETLEQIHDDQTFDAVINLAGQGIADARWSDANKQSIRSSRMSITTALITLFQRLNTKPGIFISGSAIGYYGAGIKTNITETSGTDNSFSSTLCMEWENIASQALDLEIRTCILRTGIVLGRNGGALKRMLPPFKFGLGGRIGNGQQWMSWIHIDDLCNMMLYMIKHNDLEGTFNGTAPTPVTNQDFTKSLAKRLHRPAIFPMPAMVVKLLFGQMGEELLLAGHQVIPNRILQTDFTFQYPTLTQALENVV</sequence>
<protein>
    <submittedName>
        <fullName evidence="4">Cell division inhibitor</fullName>
    </submittedName>
</protein>
<evidence type="ECO:0000313" key="4">
    <source>
        <dbReference type="EMBL" id="CAA6811194.1"/>
    </source>
</evidence>
<evidence type="ECO:0000256" key="1">
    <source>
        <dbReference type="ARBA" id="ARBA00009353"/>
    </source>
</evidence>
<dbReference type="InterPro" id="IPR001509">
    <property type="entry name" value="Epimerase_deHydtase"/>
</dbReference>
<dbReference type="InterPro" id="IPR010099">
    <property type="entry name" value="SDR39U1"/>
</dbReference>
<name>A0A6S6SYM0_9GAMM</name>
<evidence type="ECO:0000259" key="2">
    <source>
        <dbReference type="Pfam" id="PF01370"/>
    </source>
</evidence>
<organism evidence="4">
    <name type="scientific">uncultured Thiotrichaceae bacterium</name>
    <dbReference type="NCBI Taxonomy" id="298394"/>
    <lineage>
        <taxon>Bacteria</taxon>
        <taxon>Pseudomonadati</taxon>
        <taxon>Pseudomonadota</taxon>
        <taxon>Gammaproteobacteria</taxon>
        <taxon>Thiotrichales</taxon>
        <taxon>Thiotrichaceae</taxon>
        <taxon>environmental samples</taxon>
    </lineage>
</organism>
<dbReference type="NCBIfam" id="TIGR01777">
    <property type="entry name" value="yfcH"/>
    <property type="match status" value="1"/>
</dbReference>
<dbReference type="Pfam" id="PF08338">
    <property type="entry name" value="DUF1731"/>
    <property type="match status" value="1"/>
</dbReference>
<evidence type="ECO:0000259" key="3">
    <source>
        <dbReference type="Pfam" id="PF08338"/>
    </source>
</evidence>
<proteinExistence type="inferred from homology"/>
<dbReference type="SUPFAM" id="SSF51735">
    <property type="entry name" value="NAD(P)-binding Rossmann-fold domains"/>
    <property type="match status" value="1"/>
</dbReference>
<dbReference type="InterPro" id="IPR013549">
    <property type="entry name" value="DUF1731"/>
</dbReference>
<gene>
    <name evidence="4" type="ORF">HELGO_WM14051</name>
</gene>
<feature type="domain" description="NAD-dependent epimerase/dehydratase" evidence="2">
    <location>
        <begin position="8"/>
        <end position="220"/>
    </location>
</feature>
<dbReference type="Gene3D" id="3.40.50.720">
    <property type="entry name" value="NAD(P)-binding Rossmann-like Domain"/>
    <property type="match status" value="1"/>
</dbReference>
<dbReference type="CDD" id="cd05242">
    <property type="entry name" value="SDR_a8"/>
    <property type="match status" value="1"/>
</dbReference>
<feature type="domain" description="DUF1731" evidence="3">
    <location>
        <begin position="254"/>
        <end position="301"/>
    </location>
</feature>